<sequence>MRHSDLNDSPVVTRLADAANLLQQAYSQQGMTLAVEGLAGMGKTFFLRALAAQARADQRWEVTYVNADEVEHGEPFSFMERLLASGIAQDWDFVPEPQQQPIPVARECLRRVFHNGEVPGRVIIIDDAHWIDTESVRVLRYLISRVTRRNVLLAFGARTPHGSGTFGEFLRDLTKDTVLDRLYPLQPLTEANIRAVALERFGVGISHRTATRLQTLTDGSFLAVDAIFDQLTPQEVRKLHLTWDIPLRGVRLNESPLLVRFSSLSDPGRLTSEIVCLAGHELSRATLAMTAAALNEPVDLEEAIAAGVLSESGFGATIIPSHALVANAIRETVSPERARLVAQALAGETTGFRSVRHALRGATDWTEELESQVEFYVRGAVESHRFGNANEILRAALDLATTQEVRQNLLIELALVNLRAKRAYLVLDLFEEYHQLPPSILRDYIIVMLGAHLPEPQFDLVRVGTILQAPTDAPDERTIQAFLAFFMVVMNMRSASPDAVLTLSGQAKMFFQNAPEDPTVLRNTHLAWMVGPQEYTALLDCYEMVSHQRSGKLQDPVQTLAHLQTRVDGLADSAIKIDCLVTIAGAYVSIESVAQGRELAEKSADLLERGFDPFAAGTVRLIQAHCLLLEGRLDEAMALTELIEETSYDVMDLESRPLNAALKATLSAIMERGDANAYLDHALRLHEIDWESYGPDLAILAACEVARAQGDAQGVIAAATLPRAAVLVNTKRGFMTYQAHALLDLGLIEEAKQLIAKLQDLRGTSWLELWGTLAGLQARLAQAQGDSSAARELFERAVNNPVSPLALGLELLDYGAFLAGQGDASEARTTLLRAQLHLQSMGALTYANRACQALEKLASGSKLKQRHAFAELTNRELEVAQHLVHGRPNKVIAEHLVVSEATVRFHVSNVLRKLHATSRAEIPKIMQDLE</sequence>
<dbReference type="CDD" id="cd06170">
    <property type="entry name" value="LuxR_C_like"/>
    <property type="match status" value="1"/>
</dbReference>
<protein>
    <submittedName>
        <fullName evidence="5">LuxR C-terminal-related transcriptional regulator</fullName>
    </submittedName>
</protein>
<keyword evidence="1" id="KW-0805">Transcription regulation</keyword>
<dbReference type="EMBL" id="CP146203">
    <property type="protein sequence ID" value="XBH20333.1"/>
    <property type="molecule type" value="Genomic_DNA"/>
</dbReference>
<dbReference type="InterPro" id="IPR041664">
    <property type="entry name" value="AAA_16"/>
</dbReference>
<accession>A0AAU7DRA0</accession>
<dbReference type="PRINTS" id="PR00038">
    <property type="entry name" value="HTHLUXR"/>
</dbReference>
<dbReference type="SMART" id="SM00421">
    <property type="entry name" value="HTH_LUXR"/>
    <property type="match status" value="1"/>
</dbReference>
<dbReference type="GO" id="GO:0006355">
    <property type="term" value="P:regulation of DNA-templated transcription"/>
    <property type="evidence" value="ECO:0007669"/>
    <property type="project" value="InterPro"/>
</dbReference>
<dbReference type="InterPro" id="IPR036388">
    <property type="entry name" value="WH-like_DNA-bd_sf"/>
</dbReference>
<dbReference type="SUPFAM" id="SSF52540">
    <property type="entry name" value="P-loop containing nucleoside triphosphate hydrolases"/>
    <property type="match status" value="1"/>
</dbReference>
<evidence type="ECO:0000313" key="5">
    <source>
        <dbReference type="EMBL" id="XBH20333.1"/>
    </source>
</evidence>
<evidence type="ECO:0000256" key="1">
    <source>
        <dbReference type="ARBA" id="ARBA00023015"/>
    </source>
</evidence>
<dbReference type="Pfam" id="PF13191">
    <property type="entry name" value="AAA_16"/>
    <property type="match status" value="1"/>
</dbReference>
<feature type="domain" description="HTH luxR-type" evidence="4">
    <location>
        <begin position="865"/>
        <end position="930"/>
    </location>
</feature>
<dbReference type="PROSITE" id="PS00622">
    <property type="entry name" value="HTH_LUXR_1"/>
    <property type="match status" value="1"/>
</dbReference>
<dbReference type="PROSITE" id="PS50043">
    <property type="entry name" value="HTH_LUXR_2"/>
    <property type="match status" value="1"/>
</dbReference>
<evidence type="ECO:0000259" key="4">
    <source>
        <dbReference type="PROSITE" id="PS50043"/>
    </source>
</evidence>
<organism evidence="5">
    <name type="scientific">Jonesiaceae bacterium BS-20</name>
    <dbReference type="NCBI Taxonomy" id="3120821"/>
    <lineage>
        <taxon>Bacteria</taxon>
        <taxon>Bacillati</taxon>
        <taxon>Actinomycetota</taxon>
        <taxon>Actinomycetes</taxon>
        <taxon>Micrococcales</taxon>
        <taxon>Jonesiaceae</taxon>
    </lineage>
</organism>
<dbReference type="InterPro" id="IPR003593">
    <property type="entry name" value="AAA+_ATPase"/>
</dbReference>
<name>A0AAU7DRA0_9MICO</name>
<keyword evidence="2" id="KW-0238">DNA-binding</keyword>
<dbReference type="InterPro" id="IPR027417">
    <property type="entry name" value="P-loop_NTPase"/>
</dbReference>
<evidence type="ECO:0000256" key="3">
    <source>
        <dbReference type="ARBA" id="ARBA00023163"/>
    </source>
</evidence>
<gene>
    <name evidence="5" type="ORF">V5R04_08710</name>
</gene>
<dbReference type="PANTHER" id="PTHR44688">
    <property type="entry name" value="DNA-BINDING TRANSCRIPTIONAL ACTIVATOR DEVR_DOSR"/>
    <property type="match status" value="1"/>
</dbReference>
<dbReference type="SMART" id="SM00382">
    <property type="entry name" value="AAA"/>
    <property type="match status" value="1"/>
</dbReference>
<dbReference type="SUPFAM" id="SSF46894">
    <property type="entry name" value="C-terminal effector domain of the bipartite response regulators"/>
    <property type="match status" value="1"/>
</dbReference>
<evidence type="ECO:0000256" key="2">
    <source>
        <dbReference type="ARBA" id="ARBA00023125"/>
    </source>
</evidence>
<dbReference type="PANTHER" id="PTHR44688:SF16">
    <property type="entry name" value="DNA-BINDING TRANSCRIPTIONAL ACTIVATOR DEVR_DOSR"/>
    <property type="match status" value="1"/>
</dbReference>
<dbReference type="Gene3D" id="3.40.50.300">
    <property type="entry name" value="P-loop containing nucleotide triphosphate hydrolases"/>
    <property type="match status" value="1"/>
</dbReference>
<dbReference type="Gene3D" id="1.10.10.10">
    <property type="entry name" value="Winged helix-like DNA-binding domain superfamily/Winged helix DNA-binding domain"/>
    <property type="match status" value="1"/>
</dbReference>
<dbReference type="AlphaFoldDB" id="A0AAU7DRA0"/>
<dbReference type="GO" id="GO:0003677">
    <property type="term" value="F:DNA binding"/>
    <property type="evidence" value="ECO:0007669"/>
    <property type="project" value="UniProtKB-KW"/>
</dbReference>
<reference evidence="5" key="1">
    <citation type="submission" date="2024-02" db="EMBL/GenBank/DDBJ databases">
        <title>Tomenella chthoni gen. nov. sp. nov., a member of the family Jonesiaceae isolated from bat guano.</title>
        <authorList>
            <person name="Miller S.L."/>
            <person name="King J."/>
            <person name="Sankaranarayanan K."/>
            <person name="Lawson P.A."/>
        </authorList>
    </citation>
    <scope>NUCLEOTIDE SEQUENCE</scope>
    <source>
        <strain evidence="5">BS-20</strain>
    </source>
</reference>
<dbReference type="Pfam" id="PF00196">
    <property type="entry name" value="GerE"/>
    <property type="match status" value="1"/>
</dbReference>
<dbReference type="InterPro" id="IPR016032">
    <property type="entry name" value="Sig_transdc_resp-reg_C-effctor"/>
</dbReference>
<keyword evidence="3" id="KW-0804">Transcription</keyword>
<proteinExistence type="predicted"/>
<dbReference type="InterPro" id="IPR000792">
    <property type="entry name" value="Tscrpt_reg_LuxR_C"/>
</dbReference>